<accession>A0A8S1UYL6</accession>
<keyword evidence="2" id="KW-1185">Reference proteome</keyword>
<evidence type="ECO:0000313" key="1">
    <source>
        <dbReference type="EMBL" id="CAD8168982.1"/>
    </source>
</evidence>
<gene>
    <name evidence="1" type="ORF">PPENT_87.1.T0500089</name>
</gene>
<protein>
    <submittedName>
        <fullName evidence="1">Uncharacterized protein</fullName>
    </submittedName>
</protein>
<reference evidence="1" key="1">
    <citation type="submission" date="2021-01" db="EMBL/GenBank/DDBJ databases">
        <authorList>
            <consortium name="Genoscope - CEA"/>
            <person name="William W."/>
        </authorList>
    </citation>
    <scope>NUCLEOTIDE SEQUENCE</scope>
</reference>
<proteinExistence type="predicted"/>
<dbReference type="Proteomes" id="UP000689195">
    <property type="component" value="Unassembled WGS sequence"/>
</dbReference>
<evidence type="ECO:0000313" key="2">
    <source>
        <dbReference type="Proteomes" id="UP000689195"/>
    </source>
</evidence>
<dbReference type="OrthoDB" id="10374724at2759"/>
<sequence length="224" mass="26683">MRYINVIQTPKSEQQQIILPNVRVRSNTMQQNKQQVNYKKQITLNNDQSYNIGNELNSSRINNIFQMEIMTHKFEQLKVSLSHSTQEDVNKTNIIKSKKKKTIQKTQCNESIYRINEYQLFKKKIEDTIQTELKQIQESRQKLMKCVLNTRQRNRSLQLYGDDLTPVIQNEKTILQNQKDEKEQRYLLDSIKKQYTQRSPMGNAYCCLKALKKTQQKKVFLKLC</sequence>
<organism evidence="1 2">
    <name type="scientific">Paramecium pentaurelia</name>
    <dbReference type="NCBI Taxonomy" id="43138"/>
    <lineage>
        <taxon>Eukaryota</taxon>
        <taxon>Sar</taxon>
        <taxon>Alveolata</taxon>
        <taxon>Ciliophora</taxon>
        <taxon>Intramacronucleata</taxon>
        <taxon>Oligohymenophorea</taxon>
        <taxon>Peniculida</taxon>
        <taxon>Parameciidae</taxon>
        <taxon>Paramecium</taxon>
    </lineage>
</organism>
<name>A0A8S1UYL6_9CILI</name>
<dbReference type="AlphaFoldDB" id="A0A8S1UYL6"/>
<dbReference type="EMBL" id="CAJJDO010000050">
    <property type="protein sequence ID" value="CAD8168982.1"/>
    <property type="molecule type" value="Genomic_DNA"/>
</dbReference>
<comment type="caution">
    <text evidence="1">The sequence shown here is derived from an EMBL/GenBank/DDBJ whole genome shotgun (WGS) entry which is preliminary data.</text>
</comment>